<evidence type="ECO:0000256" key="1">
    <source>
        <dbReference type="ARBA" id="ARBA00001273"/>
    </source>
</evidence>
<dbReference type="FunFam" id="3.30.540.10:FF:000037">
    <property type="entry name" value="Fructose-1,6-bisphosphatase 1"/>
    <property type="match status" value="1"/>
</dbReference>
<protein>
    <recommendedName>
        <fullName evidence="13">Fructose-1,6-bisphosphatase 1</fullName>
        <ecNumber evidence="5">3.1.3.11</ecNumber>
    </recommendedName>
    <alternativeName>
        <fullName evidence="14">D-fructose-1,6-bisphosphate 1-phosphohydrolase 1</fullName>
    </alternativeName>
    <alternativeName>
        <fullName evidence="15">Liver FBPase</fullName>
    </alternativeName>
</protein>
<evidence type="ECO:0000256" key="11">
    <source>
        <dbReference type="ARBA" id="ARBA00022990"/>
    </source>
</evidence>
<evidence type="ECO:0000256" key="7">
    <source>
        <dbReference type="ARBA" id="ARBA00022533"/>
    </source>
</evidence>
<dbReference type="InterPro" id="IPR028343">
    <property type="entry name" value="FBPtase"/>
</dbReference>
<dbReference type="Pfam" id="PF00316">
    <property type="entry name" value="FBPase"/>
    <property type="match status" value="1"/>
</dbReference>
<keyword evidence="9" id="KW-0479">Metal-binding</keyword>
<comment type="cofactor">
    <cofactor evidence="2">
        <name>Mg(2+)</name>
        <dbReference type="ChEBI" id="CHEBI:18420"/>
    </cofactor>
</comment>
<reference evidence="18" key="2">
    <citation type="submission" date="2025-09" db="UniProtKB">
        <authorList>
            <consortium name="Ensembl"/>
        </authorList>
    </citation>
    <scope>IDENTIFICATION</scope>
</reference>
<proteinExistence type="inferred from homology"/>
<comment type="catalytic activity">
    <reaction evidence="1">
        <text>beta-D-fructose 1,6-bisphosphate + H2O = beta-D-fructose 6-phosphate + phosphate</text>
        <dbReference type="Rhea" id="RHEA:11064"/>
        <dbReference type="ChEBI" id="CHEBI:15377"/>
        <dbReference type="ChEBI" id="CHEBI:32966"/>
        <dbReference type="ChEBI" id="CHEBI:43474"/>
        <dbReference type="ChEBI" id="CHEBI:57634"/>
        <dbReference type="EC" id="3.1.3.11"/>
    </reaction>
</comment>
<dbReference type="Gene3D" id="3.30.540.10">
    <property type="entry name" value="Fructose-1,6-Bisphosphatase, subunit A, domain 1"/>
    <property type="match status" value="1"/>
</dbReference>
<dbReference type="GO" id="GO:0006002">
    <property type="term" value="P:fructose 6-phosphate metabolic process"/>
    <property type="evidence" value="ECO:0007669"/>
    <property type="project" value="TreeGrafter"/>
</dbReference>
<dbReference type="AlphaFoldDB" id="A0A3Q3FA74"/>
<evidence type="ECO:0000256" key="16">
    <source>
        <dbReference type="RuleBase" id="RU000508"/>
    </source>
</evidence>
<evidence type="ECO:0000256" key="2">
    <source>
        <dbReference type="ARBA" id="ARBA00001946"/>
    </source>
</evidence>
<dbReference type="Proteomes" id="UP000261660">
    <property type="component" value="Unplaced"/>
</dbReference>
<evidence type="ECO:0000256" key="8">
    <source>
        <dbReference type="ARBA" id="ARBA00022553"/>
    </source>
</evidence>
<evidence type="ECO:0000256" key="14">
    <source>
        <dbReference type="ARBA" id="ARBA00042758"/>
    </source>
</evidence>
<dbReference type="EC" id="3.1.3.11" evidence="5"/>
<reference evidence="18" key="1">
    <citation type="submission" date="2025-08" db="UniProtKB">
        <authorList>
            <consortium name="Ensembl"/>
        </authorList>
    </citation>
    <scope>IDENTIFICATION</scope>
</reference>
<evidence type="ECO:0000256" key="9">
    <source>
        <dbReference type="ARBA" id="ARBA00022723"/>
    </source>
</evidence>
<evidence type="ECO:0000256" key="12">
    <source>
        <dbReference type="ARBA" id="ARBA00037308"/>
    </source>
</evidence>
<keyword evidence="19" id="KW-1185">Reference proteome</keyword>
<dbReference type="InterPro" id="IPR020548">
    <property type="entry name" value="Fructose_bisphosphatase_AS"/>
</dbReference>
<comment type="similarity">
    <text evidence="16">Belongs to the FBPase class 1 family.</text>
</comment>
<dbReference type="PIRSF" id="PIRSF000904">
    <property type="entry name" value="FBPtase_SBPase"/>
    <property type="match status" value="1"/>
</dbReference>
<dbReference type="InterPro" id="IPR000146">
    <property type="entry name" value="FBPase_class-1"/>
</dbReference>
<name>A0A3Q3FA74_9LABR</name>
<dbReference type="GO" id="GO:0030388">
    <property type="term" value="P:fructose 1,6-bisphosphate metabolic process"/>
    <property type="evidence" value="ECO:0007669"/>
    <property type="project" value="TreeGrafter"/>
</dbReference>
<keyword evidence="6" id="KW-0312">Gluconeogenesis</keyword>
<dbReference type="SUPFAM" id="SSF56655">
    <property type="entry name" value="Carbohydrate phosphatase"/>
    <property type="match status" value="1"/>
</dbReference>
<evidence type="ECO:0000256" key="5">
    <source>
        <dbReference type="ARBA" id="ARBA00013093"/>
    </source>
</evidence>
<keyword evidence="7" id="KW-0021">Allosteric enzyme</keyword>
<dbReference type="GeneTree" id="ENSGT00390000015513"/>
<evidence type="ECO:0000256" key="3">
    <source>
        <dbReference type="ARBA" id="ARBA00004742"/>
    </source>
</evidence>
<keyword evidence="16" id="KW-0119">Carbohydrate metabolism</keyword>
<dbReference type="GO" id="GO:0006094">
    <property type="term" value="P:gluconeogenesis"/>
    <property type="evidence" value="ECO:0007669"/>
    <property type="project" value="UniProtKB-UniPathway"/>
</dbReference>
<evidence type="ECO:0000256" key="15">
    <source>
        <dbReference type="ARBA" id="ARBA00042792"/>
    </source>
</evidence>
<comment type="subunit">
    <text evidence="4">Homotetramer.</text>
</comment>
<keyword evidence="10" id="KW-0460">Magnesium</keyword>
<dbReference type="PANTHER" id="PTHR11556">
    <property type="entry name" value="FRUCTOSE-1,6-BISPHOSPHATASE-RELATED"/>
    <property type="match status" value="1"/>
</dbReference>
<dbReference type="GO" id="GO:0005829">
    <property type="term" value="C:cytosol"/>
    <property type="evidence" value="ECO:0007669"/>
    <property type="project" value="TreeGrafter"/>
</dbReference>
<evidence type="ECO:0000256" key="13">
    <source>
        <dbReference type="ARBA" id="ARBA00040734"/>
    </source>
</evidence>
<evidence type="ECO:0000256" key="10">
    <source>
        <dbReference type="ARBA" id="ARBA00022842"/>
    </source>
</evidence>
<feature type="domain" description="Fructose-1-6-bisphosphatase class I N-terminal" evidence="17">
    <location>
        <begin position="13"/>
        <end position="190"/>
    </location>
</feature>
<evidence type="ECO:0000313" key="19">
    <source>
        <dbReference type="Proteomes" id="UP000261660"/>
    </source>
</evidence>
<sequence length="292" mass="31413">MSERGAFDTNVVTMTRFVMEEGRKAKGTGELTTLLSSLCTAVKAISCAVRKAGIAHLYGIAGSTNVTGDQVKKLDILSNDLIINMLKSSFTSCVLVSEENEKAIIIEPEKRGKYIVCFDPLDGSSNIDCLVSIGTIFSVYKKISDDEPCEKDALQPGRNLVAAGYALYGSATMMVISTGNGVNGFMLDPDGTEPFGARYIGSMVADVHRTLMYGGIFLYPGNVKSPNGKLRLLYEGNPMAYIIEQAGGMASTGLQTILDIQPESIHQRVPVAMGSSEDVLEYIAICQKHAKK</sequence>
<dbReference type="PANTHER" id="PTHR11556:SF11">
    <property type="entry name" value="FRUCTOSE-1,6-BISPHOSPHATASE 1"/>
    <property type="match status" value="1"/>
</dbReference>
<dbReference type="CDD" id="cd00354">
    <property type="entry name" value="FBPase"/>
    <property type="match status" value="1"/>
</dbReference>
<keyword evidence="16" id="KW-0378">Hydrolase</keyword>
<dbReference type="PRINTS" id="PR00115">
    <property type="entry name" value="F16BPHPHTASE"/>
</dbReference>
<keyword evidence="11" id="KW-0007">Acetylation</keyword>
<dbReference type="GO" id="GO:0006000">
    <property type="term" value="P:fructose metabolic process"/>
    <property type="evidence" value="ECO:0007669"/>
    <property type="project" value="TreeGrafter"/>
</dbReference>
<dbReference type="GO" id="GO:0046872">
    <property type="term" value="F:metal ion binding"/>
    <property type="evidence" value="ECO:0007669"/>
    <property type="project" value="UniProtKB-KW"/>
</dbReference>
<dbReference type="HAMAP" id="MF_01855">
    <property type="entry name" value="FBPase_class1"/>
    <property type="match status" value="1"/>
</dbReference>
<comment type="pathway">
    <text evidence="3">Carbohydrate biosynthesis; gluconeogenesis.</text>
</comment>
<dbReference type="GO" id="GO:0042132">
    <property type="term" value="F:fructose 1,6-bisphosphate 1-phosphatase activity"/>
    <property type="evidence" value="ECO:0007669"/>
    <property type="project" value="UniProtKB-EC"/>
</dbReference>
<keyword evidence="8" id="KW-0597">Phosphoprotein</keyword>
<organism evidence="18 19">
    <name type="scientific">Labrus bergylta</name>
    <name type="common">ballan wrasse</name>
    <dbReference type="NCBI Taxonomy" id="56723"/>
    <lineage>
        <taxon>Eukaryota</taxon>
        <taxon>Metazoa</taxon>
        <taxon>Chordata</taxon>
        <taxon>Craniata</taxon>
        <taxon>Vertebrata</taxon>
        <taxon>Euteleostomi</taxon>
        <taxon>Actinopterygii</taxon>
        <taxon>Neopterygii</taxon>
        <taxon>Teleostei</taxon>
        <taxon>Neoteleostei</taxon>
        <taxon>Acanthomorphata</taxon>
        <taxon>Eupercaria</taxon>
        <taxon>Labriformes</taxon>
        <taxon>Labridae</taxon>
        <taxon>Labrus</taxon>
    </lineage>
</organism>
<dbReference type="PIRSF" id="PIRSF500210">
    <property type="entry name" value="FBPtase"/>
    <property type="match status" value="1"/>
</dbReference>
<dbReference type="UniPathway" id="UPA00138"/>
<dbReference type="PROSITE" id="PS00124">
    <property type="entry name" value="FBPASE"/>
    <property type="match status" value="1"/>
</dbReference>
<accession>A0A3Q3FA74</accession>
<dbReference type="Ensembl" id="ENSLBET00000017287.1">
    <property type="protein sequence ID" value="ENSLBEP00000016348.1"/>
    <property type="gene ID" value="ENSLBEG00000012633.1"/>
</dbReference>
<comment type="function">
    <text evidence="12">Catalyzes the hydrolysis of fructose 1,6-bisphosphate to fructose 6-phosphate in the presence of divalent cations, acting as a rate-limiting enzyme in gluconeogenesis. Plays a role in regulating glucose sensing and insulin secretion of pancreatic beta-cells. Appears to modulate glycerol gluconeogenesis in liver. Important regulator of appetite and adiposity; increased expression of the protein in liver after nutrient excess increases circulating satiety hormones and reduces appetite-stimulating neuropeptides and thus seems to provide a feedback mechanism to limit weight gain.</text>
</comment>
<evidence type="ECO:0000313" key="18">
    <source>
        <dbReference type="Ensembl" id="ENSLBEP00000016348.1"/>
    </source>
</evidence>
<evidence type="ECO:0000256" key="6">
    <source>
        <dbReference type="ARBA" id="ARBA00022432"/>
    </source>
</evidence>
<dbReference type="InterPro" id="IPR033391">
    <property type="entry name" value="FBPase_N"/>
</dbReference>
<evidence type="ECO:0000259" key="17">
    <source>
        <dbReference type="Pfam" id="PF00316"/>
    </source>
</evidence>
<evidence type="ECO:0000256" key="4">
    <source>
        <dbReference type="ARBA" id="ARBA00011881"/>
    </source>
</evidence>
<dbReference type="GO" id="GO:0005986">
    <property type="term" value="P:sucrose biosynthetic process"/>
    <property type="evidence" value="ECO:0007669"/>
    <property type="project" value="TreeGrafter"/>
</dbReference>